<reference evidence="6 7" key="1">
    <citation type="submission" date="2020-07" db="EMBL/GenBank/DDBJ databases">
        <title>Sequencing the genomes of 1000 actinobacteria strains.</title>
        <authorList>
            <person name="Klenk H.-P."/>
        </authorList>
    </citation>
    <scope>NUCLEOTIDE SEQUENCE [LARGE SCALE GENOMIC DNA]</scope>
    <source>
        <strain evidence="6 7">DSM 45763</strain>
    </source>
</reference>
<dbReference type="InterPro" id="IPR051554">
    <property type="entry name" value="Acetyltransferase_Eis"/>
</dbReference>
<dbReference type="Pfam" id="PF13527">
    <property type="entry name" value="Acetyltransf_9"/>
    <property type="match status" value="1"/>
</dbReference>
<feature type="domain" description="N-acetyltransferase" evidence="5">
    <location>
        <begin position="14"/>
        <end position="156"/>
    </location>
</feature>
<dbReference type="Gene3D" id="3.30.1050.10">
    <property type="entry name" value="SCP2 sterol-binding domain"/>
    <property type="match status" value="1"/>
</dbReference>
<comment type="subunit">
    <text evidence="4">Homohexamer; trimer of dimers.</text>
</comment>
<proteinExistence type="inferred from homology"/>
<evidence type="ECO:0000256" key="1">
    <source>
        <dbReference type="ARBA" id="ARBA00009213"/>
    </source>
</evidence>
<feature type="active site" description="Proton acceptor; via carboxylate" evidence="4">
    <location>
        <position position="416"/>
    </location>
</feature>
<dbReference type="Pfam" id="PF17668">
    <property type="entry name" value="Acetyltransf_17"/>
    <property type="match status" value="1"/>
</dbReference>
<feature type="active site" description="Proton donor" evidence="4">
    <location>
        <position position="132"/>
    </location>
</feature>
<protein>
    <submittedName>
        <fullName evidence="6">Putative acetyltransferase</fullName>
    </submittedName>
</protein>
<keyword evidence="3 4" id="KW-0012">Acyltransferase</keyword>
<comment type="caution">
    <text evidence="6">The sequence shown here is derived from an EMBL/GenBank/DDBJ whole genome shotgun (WGS) entry which is preliminary data.</text>
</comment>
<keyword evidence="2 4" id="KW-0808">Transferase</keyword>
<evidence type="ECO:0000256" key="4">
    <source>
        <dbReference type="HAMAP-Rule" id="MF_01812"/>
    </source>
</evidence>
<evidence type="ECO:0000259" key="5">
    <source>
        <dbReference type="PROSITE" id="PS51186"/>
    </source>
</evidence>
<dbReference type="HAMAP" id="MF_01812">
    <property type="entry name" value="Eis"/>
    <property type="match status" value="1"/>
</dbReference>
<dbReference type="Pfam" id="PF13530">
    <property type="entry name" value="SCP2_2"/>
    <property type="match status" value="1"/>
</dbReference>
<gene>
    <name evidence="6" type="ORF">HDA43_000363</name>
</gene>
<evidence type="ECO:0000313" key="7">
    <source>
        <dbReference type="Proteomes" id="UP000576393"/>
    </source>
</evidence>
<dbReference type="PANTHER" id="PTHR37817">
    <property type="entry name" value="N-ACETYLTRANSFERASE EIS"/>
    <property type="match status" value="1"/>
</dbReference>
<comment type="caution">
    <text evidence="4">Lacks conserved residue(s) required for the propagation of feature annotation.</text>
</comment>
<dbReference type="SUPFAM" id="SSF55718">
    <property type="entry name" value="SCP-like"/>
    <property type="match status" value="1"/>
</dbReference>
<dbReference type="PROSITE" id="PS51186">
    <property type="entry name" value="GNAT"/>
    <property type="match status" value="1"/>
</dbReference>
<feature type="binding site" evidence="4">
    <location>
        <begin position="127"/>
        <end position="128"/>
    </location>
    <ligand>
        <name>acetyl-CoA</name>
        <dbReference type="ChEBI" id="CHEBI:57288"/>
    </ligand>
</feature>
<dbReference type="RefSeq" id="WP_179817993.1">
    <property type="nucleotide sequence ID" value="NZ_JACCCO010000001.1"/>
</dbReference>
<dbReference type="SUPFAM" id="SSF55729">
    <property type="entry name" value="Acyl-CoA N-acyltransferases (Nat)"/>
    <property type="match status" value="1"/>
</dbReference>
<evidence type="ECO:0000256" key="2">
    <source>
        <dbReference type="ARBA" id="ARBA00022679"/>
    </source>
</evidence>
<dbReference type="InterPro" id="IPR025559">
    <property type="entry name" value="Eis_dom"/>
</dbReference>
<feature type="binding site" evidence="4">
    <location>
        <begin position="99"/>
        <end position="104"/>
    </location>
    <ligand>
        <name>acetyl-CoA</name>
        <dbReference type="ChEBI" id="CHEBI:57288"/>
    </ligand>
</feature>
<dbReference type="GO" id="GO:0030649">
    <property type="term" value="P:aminoglycoside antibiotic catabolic process"/>
    <property type="evidence" value="ECO:0007669"/>
    <property type="project" value="TreeGrafter"/>
</dbReference>
<organism evidence="6 7">
    <name type="scientific">Streptosporangium sandarakinum</name>
    <dbReference type="NCBI Taxonomy" id="1260955"/>
    <lineage>
        <taxon>Bacteria</taxon>
        <taxon>Bacillati</taxon>
        <taxon>Actinomycetota</taxon>
        <taxon>Actinomycetes</taxon>
        <taxon>Streptosporangiales</taxon>
        <taxon>Streptosporangiaceae</taxon>
        <taxon>Streptosporangium</taxon>
    </lineage>
</organism>
<dbReference type="AlphaFoldDB" id="A0A852USW0"/>
<sequence length="416" mass="45275">MKSNDLGEAVADDITIEVPTHEDWDDIYSTFSAAINIDGDPQSREAERELFEPARSLVARSGGRVVGTLGCNTRQIAVPGAVIPAAHGCRGAVSPAARRQGLLTKLMRRHFEDARALGEAITLCWASEARIYHRFGYGLSIRRIGLNVNSREVTLPPGKGAGKIIEGSPADLRDALVKVYDQVYAEQPGWSERTEAHWDYRLADLMSMRAGASALRVVLHEGDGGVDGYALWRVRGNWTGNGPIGQVELVEQVSTTPEAYDALWRFLLTVDLTRSVTTWSCSIDEPLFYWVGEPRQLAAHLCDALWIRVVDVAKALESRRYAAPVDVVIDVTDEFMPVNTGRWRLTGSPESATCVPTSDPADLACDIRALGALYMGGTSIRTLAGTGLVRELTPGALAAAAPAFGWHRSPSAFELF</sequence>
<name>A0A852USW0_9ACTN</name>
<dbReference type="GO" id="GO:0034069">
    <property type="term" value="F:aminoglycoside N-acetyltransferase activity"/>
    <property type="evidence" value="ECO:0007669"/>
    <property type="project" value="TreeGrafter"/>
</dbReference>
<dbReference type="InterPro" id="IPR016181">
    <property type="entry name" value="Acyl_CoA_acyltransferase"/>
</dbReference>
<evidence type="ECO:0000256" key="3">
    <source>
        <dbReference type="ARBA" id="ARBA00023315"/>
    </source>
</evidence>
<dbReference type="InterPro" id="IPR000182">
    <property type="entry name" value="GNAT_dom"/>
</dbReference>
<dbReference type="Gene3D" id="3.40.630.30">
    <property type="match status" value="2"/>
</dbReference>
<dbReference type="PANTHER" id="PTHR37817:SF1">
    <property type="entry name" value="N-ACETYLTRANSFERASE EIS"/>
    <property type="match status" value="1"/>
</dbReference>
<comment type="similarity">
    <text evidence="1 4">Belongs to the acetyltransferase Eis family.</text>
</comment>
<dbReference type="CDD" id="cd04301">
    <property type="entry name" value="NAT_SF"/>
    <property type="match status" value="1"/>
</dbReference>
<dbReference type="EMBL" id="JACCCO010000001">
    <property type="protein sequence ID" value="NYF38204.1"/>
    <property type="molecule type" value="Genomic_DNA"/>
</dbReference>
<dbReference type="InterPro" id="IPR022902">
    <property type="entry name" value="NAcTrfase_Eis"/>
</dbReference>
<dbReference type="InterPro" id="IPR041380">
    <property type="entry name" value="Acetyltransf_17"/>
</dbReference>
<evidence type="ECO:0000313" key="6">
    <source>
        <dbReference type="EMBL" id="NYF38204.1"/>
    </source>
</evidence>
<keyword evidence="7" id="KW-1185">Reference proteome</keyword>
<dbReference type="NCBIfam" id="NF002367">
    <property type="entry name" value="PRK01346.1-4"/>
    <property type="match status" value="1"/>
</dbReference>
<dbReference type="InterPro" id="IPR036527">
    <property type="entry name" value="SCP2_sterol-bd_dom_sf"/>
</dbReference>
<accession>A0A852USW0</accession>
<dbReference type="Proteomes" id="UP000576393">
    <property type="component" value="Unassembled WGS sequence"/>
</dbReference>